<accession>A0ABN7WWY4</accession>
<evidence type="ECO:0000313" key="2">
    <source>
        <dbReference type="Proteomes" id="UP000789901"/>
    </source>
</evidence>
<dbReference type="Proteomes" id="UP000789901">
    <property type="component" value="Unassembled WGS sequence"/>
</dbReference>
<gene>
    <name evidence="1" type="ORF">GMARGA_LOCUS35911</name>
</gene>
<feature type="non-terminal residue" evidence="1">
    <location>
        <position position="1"/>
    </location>
</feature>
<organism evidence="1 2">
    <name type="scientific">Gigaspora margarita</name>
    <dbReference type="NCBI Taxonomy" id="4874"/>
    <lineage>
        <taxon>Eukaryota</taxon>
        <taxon>Fungi</taxon>
        <taxon>Fungi incertae sedis</taxon>
        <taxon>Mucoromycota</taxon>
        <taxon>Glomeromycotina</taxon>
        <taxon>Glomeromycetes</taxon>
        <taxon>Diversisporales</taxon>
        <taxon>Gigasporaceae</taxon>
        <taxon>Gigaspora</taxon>
    </lineage>
</organism>
<protein>
    <submittedName>
        <fullName evidence="1">9603_t:CDS:1</fullName>
    </submittedName>
</protein>
<name>A0ABN7WWY4_GIGMA</name>
<evidence type="ECO:0000313" key="1">
    <source>
        <dbReference type="EMBL" id="CAG8842307.1"/>
    </source>
</evidence>
<proteinExistence type="predicted"/>
<dbReference type="EMBL" id="CAJVQB010068584">
    <property type="protein sequence ID" value="CAG8842307.1"/>
    <property type="molecule type" value="Genomic_DNA"/>
</dbReference>
<reference evidence="1 2" key="1">
    <citation type="submission" date="2021-06" db="EMBL/GenBank/DDBJ databases">
        <authorList>
            <person name="Kallberg Y."/>
            <person name="Tangrot J."/>
            <person name="Rosling A."/>
        </authorList>
    </citation>
    <scope>NUCLEOTIDE SEQUENCE [LARGE SCALE GENOMIC DNA]</scope>
    <source>
        <strain evidence="1 2">120-4 pot B 10/14</strain>
    </source>
</reference>
<keyword evidence="2" id="KW-1185">Reference proteome</keyword>
<comment type="caution">
    <text evidence="1">The sequence shown here is derived from an EMBL/GenBank/DDBJ whole genome shotgun (WGS) entry which is preliminary data.</text>
</comment>
<sequence length="55" mass="6222">NYIKDLLQCSEYAMEIEYINYMHYSGTSESSSQDQAQSTSDPIQISLQIAQIVSV</sequence>